<dbReference type="Gene3D" id="3.30.110.20">
    <property type="entry name" value="Alba-like domain"/>
    <property type="match status" value="1"/>
</dbReference>
<dbReference type="EMBL" id="JAACXV010000183">
    <property type="protein sequence ID" value="KAF7282218.1"/>
    <property type="molecule type" value="Genomic_DNA"/>
</dbReference>
<comment type="subcellular location">
    <subcellularLocation>
        <location evidence="1">Nucleus</location>
    </subcellularLocation>
</comment>
<evidence type="ECO:0000256" key="2">
    <source>
        <dbReference type="ARBA" id="ARBA00008018"/>
    </source>
</evidence>
<evidence type="ECO:0000256" key="3">
    <source>
        <dbReference type="ARBA" id="ARBA00023242"/>
    </source>
</evidence>
<dbReference type="AlphaFoldDB" id="A0A834IR94"/>
<organism evidence="6 7">
    <name type="scientific">Rhynchophorus ferrugineus</name>
    <name type="common">Red palm weevil</name>
    <name type="synonym">Curculio ferrugineus</name>
    <dbReference type="NCBI Taxonomy" id="354439"/>
    <lineage>
        <taxon>Eukaryota</taxon>
        <taxon>Metazoa</taxon>
        <taxon>Ecdysozoa</taxon>
        <taxon>Arthropoda</taxon>
        <taxon>Hexapoda</taxon>
        <taxon>Insecta</taxon>
        <taxon>Pterygota</taxon>
        <taxon>Neoptera</taxon>
        <taxon>Endopterygota</taxon>
        <taxon>Coleoptera</taxon>
        <taxon>Polyphaga</taxon>
        <taxon>Cucujiformia</taxon>
        <taxon>Curculionidae</taxon>
        <taxon>Dryophthorinae</taxon>
        <taxon>Rhynchophorus</taxon>
    </lineage>
</organism>
<evidence type="ECO:0000259" key="5">
    <source>
        <dbReference type="Pfam" id="PF01918"/>
    </source>
</evidence>
<evidence type="ECO:0000256" key="1">
    <source>
        <dbReference type="ARBA" id="ARBA00004123"/>
    </source>
</evidence>
<dbReference type="GO" id="GO:0001682">
    <property type="term" value="P:tRNA 5'-leader removal"/>
    <property type="evidence" value="ECO:0007669"/>
    <property type="project" value="TreeGrafter"/>
</dbReference>
<keyword evidence="3" id="KW-0539">Nucleus</keyword>
<dbReference type="OrthoDB" id="424402at2759"/>
<dbReference type="PANTHER" id="PTHR13516:SF4">
    <property type="entry name" value="FI09323P"/>
    <property type="match status" value="1"/>
</dbReference>
<comment type="similarity">
    <text evidence="2">Belongs to the histone-like Alba family.</text>
</comment>
<dbReference type="Pfam" id="PF01918">
    <property type="entry name" value="Alba"/>
    <property type="match status" value="1"/>
</dbReference>
<name>A0A834IR94_RHYFE</name>
<dbReference type="InterPro" id="IPR051958">
    <property type="entry name" value="Alba-like_NAB"/>
</dbReference>
<dbReference type="Proteomes" id="UP000625711">
    <property type="component" value="Unassembled WGS sequence"/>
</dbReference>
<gene>
    <name evidence="6" type="ORF">GWI33_003018</name>
</gene>
<dbReference type="PANTHER" id="PTHR13516">
    <property type="entry name" value="RIBONUCLEASE P SUBUNIT P25"/>
    <property type="match status" value="1"/>
</dbReference>
<feature type="compositionally biased region" description="Basic and acidic residues" evidence="4">
    <location>
        <begin position="129"/>
        <end position="142"/>
    </location>
</feature>
<dbReference type="GO" id="GO:0005634">
    <property type="term" value="C:nucleus"/>
    <property type="evidence" value="ECO:0007669"/>
    <property type="project" value="UniProtKB-SubCell"/>
</dbReference>
<evidence type="ECO:0000313" key="6">
    <source>
        <dbReference type="EMBL" id="KAF7282218.1"/>
    </source>
</evidence>
<comment type="caution">
    <text evidence="6">The sequence shown here is derived from an EMBL/GenBank/DDBJ whole genome shotgun (WGS) entry which is preliminary data.</text>
</comment>
<reference evidence="6" key="1">
    <citation type="submission" date="2020-08" db="EMBL/GenBank/DDBJ databases">
        <title>Genome sequencing and assembly of the red palm weevil Rhynchophorus ferrugineus.</title>
        <authorList>
            <person name="Dias G.B."/>
            <person name="Bergman C.M."/>
            <person name="Manee M."/>
        </authorList>
    </citation>
    <scope>NUCLEOTIDE SEQUENCE</scope>
    <source>
        <strain evidence="6">AA-2017</strain>
        <tissue evidence="6">Whole larva</tissue>
    </source>
</reference>
<dbReference type="SUPFAM" id="SSF82704">
    <property type="entry name" value="AlbA-like"/>
    <property type="match status" value="1"/>
</dbReference>
<feature type="region of interest" description="Disordered" evidence="4">
    <location>
        <begin position="124"/>
        <end position="157"/>
    </location>
</feature>
<feature type="domain" description="DNA/RNA-binding protein Alba-like" evidence="5">
    <location>
        <begin position="34"/>
        <end position="72"/>
    </location>
</feature>
<keyword evidence="7" id="KW-1185">Reference proteome</keyword>
<dbReference type="GO" id="GO:0000172">
    <property type="term" value="C:ribonuclease MRP complex"/>
    <property type="evidence" value="ECO:0007669"/>
    <property type="project" value="TreeGrafter"/>
</dbReference>
<dbReference type="GO" id="GO:0003723">
    <property type="term" value="F:RNA binding"/>
    <property type="evidence" value="ECO:0007669"/>
    <property type="project" value="TreeGrafter"/>
</dbReference>
<proteinExistence type="inferred from homology"/>
<dbReference type="InterPro" id="IPR036882">
    <property type="entry name" value="Alba-like_dom_sf"/>
</dbReference>
<accession>A0A834IR94</accession>
<evidence type="ECO:0000256" key="4">
    <source>
        <dbReference type="SAM" id="MobiDB-lite"/>
    </source>
</evidence>
<evidence type="ECO:0000313" key="7">
    <source>
        <dbReference type="Proteomes" id="UP000625711"/>
    </source>
</evidence>
<protein>
    <recommendedName>
        <fullName evidence="5">DNA/RNA-binding protein Alba-like domain-containing protein</fullName>
    </recommendedName>
</protein>
<sequence length="157" mass="18046">MENYRKGRNDEELLDRIKIPISDLPEQFLWMQVRVVVWTGCGASVGKTVTCAEIMKREYNNTLHQITKLCYRSVDEYWDPLLSDMDQLVVKRKLPTIHICLSLNPLNTEDLGYQAPGVVVPYKSQNNTRPDKQFSRNKEKNKSWGGNRASSSNAQSP</sequence>
<dbReference type="InterPro" id="IPR002775">
    <property type="entry name" value="DNA/RNA-bd_Alba-like"/>
</dbReference>
<feature type="compositionally biased region" description="Polar residues" evidence="4">
    <location>
        <begin position="148"/>
        <end position="157"/>
    </location>
</feature>